<comment type="caution">
    <text evidence="2">The sequence shown here is derived from an EMBL/GenBank/DDBJ whole genome shotgun (WGS) entry which is preliminary data.</text>
</comment>
<keyword evidence="3" id="KW-1185">Reference proteome</keyword>
<protein>
    <submittedName>
        <fullName evidence="2">Uncharacterized protein</fullName>
    </submittedName>
</protein>
<proteinExistence type="predicted"/>
<evidence type="ECO:0000313" key="3">
    <source>
        <dbReference type="Proteomes" id="UP000027463"/>
    </source>
</evidence>
<dbReference type="EMBL" id="AUNC01000017">
    <property type="protein sequence ID" value="KEO56978.1"/>
    <property type="molecule type" value="Genomic_DNA"/>
</dbReference>
<organism evidence="2 3">
    <name type="scientific">Thalassospira permensis NBRC 106175</name>
    <dbReference type="NCBI Taxonomy" id="1353532"/>
    <lineage>
        <taxon>Bacteria</taxon>
        <taxon>Pseudomonadati</taxon>
        <taxon>Pseudomonadota</taxon>
        <taxon>Alphaproteobacteria</taxon>
        <taxon>Rhodospirillales</taxon>
        <taxon>Thalassospiraceae</taxon>
        <taxon>Thalassospira</taxon>
    </lineage>
</organism>
<keyword evidence="1" id="KW-0472">Membrane</keyword>
<name>A0ABR4TPJ2_9PROT</name>
<dbReference type="RefSeq" id="WP_156962663.1">
    <property type="nucleotide sequence ID" value="NZ_AUNC01000017.1"/>
</dbReference>
<feature type="transmembrane region" description="Helical" evidence="1">
    <location>
        <begin position="94"/>
        <end position="117"/>
    </location>
</feature>
<reference evidence="2 3" key="1">
    <citation type="submission" date="2013-07" db="EMBL/GenBank/DDBJ databases">
        <title>Thalassospira permensis NBRC 106175 Genome Sequencing.</title>
        <authorList>
            <person name="Lai Q."/>
            <person name="Shao Z."/>
        </authorList>
    </citation>
    <scope>NUCLEOTIDE SEQUENCE [LARGE SCALE GENOMIC DNA]</scope>
    <source>
        <strain evidence="2 3">NBRC 106175</strain>
    </source>
</reference>
<feature type="transmembrane region" description="Helical" evidence="1">
    <location>
        <begin position="143"/>
        <end position="160"/>
    </location>
</feature>
<evidence type="ECO:0000256" key="1">
    <source>
        <dbReference type="SAM" id="Phobius"/>
    </source>
</evidence>
<dbReference type="Proteomes" id="UP000027463">
    <property type="component" value="Unassembled WGS sequence"/>
</dbReference>
<keyword evidence="1" id="KW-1133">Transmembrane helix</keyword>
<gene>
    <name evidence="2" type="ORF">SMB34_17615</name>
</gene>
<sequence>MKSIQKIFSLPVRFARNTMDELKFIHSVYFRNDSEYTSEARRKAAENWEPLFLAFSESVSRMRQWITKGLSAGAIASFTLLTTHFLGSEWAERLLYVFLFFLTGLVLQFIQQAFMLYRSLWQAMKDTVITLKGLGRRSNSTPILTYLVILGDVTAFYMLGSGTVRGLNLLFEVAKSTSASLQ</sequence>
<keyword evidence="1" id="KW-0812">Transmembrane</keyword>
<accession>A0ABR4TPJ2</accession>
<evidence type="ECO:0000313" key="2">
    <source>
        <dbReference type="EMBL" id="KEO56978.1"/>
    </source>
</evidence>
<feature type="transmembrane region" description="Helical" evidence="1">
    <location>
        <begin position="70"/>
        <end position="88"/>
    </location>
</feature>